<comment type="caution">
    <text evidence="1">The sequence shown here is derived from an EMBL/GenBank/DDBJ whole genome shotgun (WGS) entry which is preliminary data.</text>
</comment>
<dbReference type="RefSeq" id="WP_237466171.1">
    <property type="nucleotide sequence ID" value="NZ_CAKLDI010000001.1"/>
</dbReference>
<reference evidence="1" key="1">
    <citation type="submission" date="2021-11" db="EMBL/GenBank/DDBJ databases">
        <authorList>
            <person name="Rodrigo-Torres L."/>
            <person name="Arahal R. D."/>
            <person name="Lucena T."/>
        </authorList>
    </citation>
    <scope>NUCLEOTIDE SEQUENCE</scope>
    <source>
        <strain evidence="1">CECT 7929</strain>
    </source>
</reference>
<dbReference type="EMBL" id="CAKLDI010000001">
    <property type="protein sequence ID" value="CAH0533750.1"/>
    <property type="molecule type" value="Genomic_DNA"/>
</dbReference>
<protein>
    <submittedName>
        <fullName evidence="1">Uncharacterized protein</fullName>
    </submittedName>
</protein>
<name>A0ABN8DSF9_9VIBR</name>
<dbReference type="Proteomes" id="UP000838672">
    <property type="component" value="Unassembled WGS sequence"/>
</dbReference>
<evidence type="ECO:0000313" key="2">
    <source>
        <dbReference type="Proteomes" id="UP000838672"/>
    </source>
</evidence>
<accession>A0ABN8DSF9</accession>
<keyword evidence="2" id="KW-1185">Reference proteome</keyword>
<evidence type="ECO:0000313" key="1">
    <source>
        <dbReference type="EMBL" id="CAH0533750.1"/>
    </source>
</evidence>
<proteinExistence type="predicted"/>
<organism evidence="1 2">
    <name type="scientific">Vibrio stylophorae</name>
    <dbReference type="NCBI Taxonomy" id="659351"/>
    <lineage>
        <taxon>Bacteria</taxon>
        <taxon>Pseudomonadati</taxon>
        <taxon>Pseudomonadota</taxon>
        <taxon>Gammaproteobacteria</taxon>
        <taxon>Vibrionales</taxon>
        <taxon>Vibrionaceae</taxon>
        <taxon>Vibrio</taxon>
    </lineage>
</organism>
<sequence length="140" mass="16094">MHPVLDYKPQQSKVPVLSCGHSSFAWRPLLDSLAAYYGSQQAITVLTEQLDIAAPLQRLLAEHGYDVLPIHKAADTSMMCQLITMAESHIIMVSRASYDRLNLLLRQYHQPLCIVLMDESWTPDWCWRFGSHQFYCLQDI</sequence>
<gene>
    <name evidence="1" type="ORF">VST7929_01625</name>
</gene>